<proteinExistence type="inferred from homology"/>
<gene>
    <name evidence="10" type="ORF">E6G98_10190</name>
    <name evidence="9" type="ORF">E6G99_03105</name>
</gene>
<reference evidence="11 12" key="1">
    <citation type="journal article" date="2019" name="Nat. Microbiol.">
        <title>Mediterranean grassland soil C-N compound turnover is dependent on rainfall and depth, and is mediated by genomically divergent microorganisms.</title>
        <authorList>
            <person name="Diamond S."/>
            <person name="Andeer P.F."/>
            <person name="Li Z."/>
            <person name="Crits-Christoph A."/>
            <person name="Burstein D."/>
            <person name="Anantharaman K."/>
            <person name="Lane K.R."/>
            <person name="Thomas B.C."/>
            <person name="Pan C."/>
            <person name="Northen T.R."/>
            <person name="Banfield J.F."/>
        </authorList>
    </citation>
    <scope>NUCLEOTIDE SEQUENCE [LARGE SCALE GENOMIC DNA]</scope>
    <source>
        <strain evidence="10">NP_1</strain>
        <strain evidence="9">NP_2</strain>
    </source>
</reference>
<dbReference type="Proteomes" id="UP000315217">
    <property type="component" value="Unassembled WGS sequence"/>
</dbReference>
<dbReference type="PANTHER" id="PTHR43163:SF6">
    <property type="entry name" value="DIPEPTIDE TRANSPORT SYSTEM PERMEASE PROTEIN DPPB-RELATED"/>
    <property type="match status" value="1"/>
</dbReference>
<dbReference type="Pfam" id="PF00528">
    <property type="entry name" value="BPD_transp_1"/>
    <property type="match status" value="1"/>
</dbReference>
<organism evidence="10 11">
    <name type="scientific">Candidatus Segetimicrobium genomatis</name>
    <dbReference type="NCBI Taxonomy" id="2569760"/>
    <lineage>
        <taxon>Bacteria</taxon>
        <taxon>Bacillati</taxon>
        <taxon>Candidatus Sysuimicrobiota</taxon>
        <taxon>Candidatus Sysuimicrobiia</taxon>
        <taxon>Candidatus Sysuimicrobiales</taxon>
        <taxon>Candidatus Segetimicrobiaceae</taxon>
        <taxon>Candidatus Segetimicrobium</taxon>
    </lineage>
</organism>
<keyword evidence="2 7" id="KW-0813">Transport</keyword>
<evidence type="ECO:0000256" key="6">
    <source>
        <dbReference type="ARBA" id="ARBA00023136"/>
    </source>
</evidence>
<dbReference type="InterPro" id="IPR045621">
    <property type="entry name" value="BPD_transp_1_N"/>
</dbReference>
<evidence type="ECO:0000256" key="3">
    <source>
        <dbReference type="ARBA" id="ARBA00022475"/>
    </source>
</evidence>
<dbReference type="GO" id="GO:0005886">
    <property type="term" value="C:plasma membrane"/>
    <property type="evidence" value="ECO:0007669"/>
    <property type="project" value="UniProtKB-SubCell"/>
</dbReference>
<sequence>MVRYALRRLLLLVPVVLGAAAVAFALLLLLPGDPAVALLGQEASGPDLVRFRHLLGLDRPVPIQLALYFWRIAHGDFGRSVTLSAPVLQLILSTLPATLELAISSIALAIATGIPLGLVAARARGTPLDTGTMLLAQLGVSMPVFWLGVLLILLFAVKLNWLPSFGRGAPFLSSVASGDLRALLDSIRHLCLPACTLAFFNLAFLSRLTRWALLEVLEEDYVRTARAKGQRERIVVYRHALRNALLPIVTIVGLQFGNTLGGAVVTETIYGWPGMGRLVVQAIGQRDFPVVQGAVLALALLFSLVNMVVDLTYAFIDPRIRYE</sequence>
<dbReference type="SUPFAM" id="SSF161098">
    <property type="entry name" value="MetI-like"/>
    <property type="match status" value="1"/>
</dbReference>
<evidence type="ECO:0000256" key="2">
    <source>
        <dbReference type="ARBA" id="ARBA00022448"/>
    </source>
</evidence>
<comment type="subcellular location">
    <subcellularLocation>
        <location evidence="1 7">Cell membrane</location>
        <topology evidence="1 7">Multi-pass membrane protein</topology>
    </subcellularLocation>
</comment>
<feature type="transmembrane region" description="Helical" evidence="7">
    <location>
        <begin position="101"/>
        <end position="121"/>
    </location>
</feature>
<keyword evidence="4 7" id="KW-0812">Transmembrane</keyword>
<name>A0A537LMM2_9BACT</name>
<evidence type="ECO:0000256" key="1">
    <source>
        <dbReference type="ARBA" id="ARBA00004651"/>
    </source>
</evidence>
<dbReference type="AlphaFoldDB" id="A0A537LMM2"/>
<feature type="transmembrane region" description="Helical" evidence="7">
    <location>
        <begin position="187"/>
        <end position="205"/>
    </location>
</feature>
<dbReference type="GO" id="GO:0071916">
    <property type="term" value="F:dipeptide transmembrane transporter activity"/>
    <property type="evidence" value="ECO:0007669"/>
    <property type="project" value="TreeGrafter"/>
</dbReference>
<accession>A0A537LMM2</accession>
<evidence type="ECO:0000313" key="12">
    <source>
        <dbReference type="Proteomes" id="UP000318661"/>
    </source>
</evidence>
<feature type="transmembrane region" description="Helical" evidence="7">
    <location>
        <begin position="244"/>
        <end position="270"/>
    </location>
</feature>
<evidence type="ECO:0000313" key="10">
    <source>
        <dbReference type="EMBL" id="TMJ09253.1"/>
    </source>
</evidence>
<feature type="transmembrane region" description="Helical" evidence="7">
    <location>
        <begin position="133"/>
        <end position="157"/>
    </location>
</feature>
<dbReference type="InterPro" id="IPR035906">
    <property type="entry name" value="MetI-like_sf"/>
</dbReference>
<evidence type="ECO:0000256" key="4">
    <source>
        <dbReference type="ARBA" id="ARBA00022692"/>
    </source>
</evidence>
<evidence type="ECO:0000313" key="11">
    <source>
        <dbReference type="Proteomes" id="UP000315217"/>
    </source>
</evidence>
<dbReference type="EMBL" id="VBAJ01000066">
    <property type="protein sequence ID" value="TMJ09162.1"/>
    <property type="molecule type" value="Genomic_DNA"/>
</dbReference>
<evidence type="ECO:0000256" key="7">
    <source>
        <dbReference type="RuleBase" id="RU363032"/>
    </source>
</evidence>
<keyword evidence="6 7" id="KW-0472">Membrane</keyword>
<dbReference type="PROSITE" id="PS50928">
    <property type="entry name" value="ABC_TM1"/>
    <property type="match status" value="1"/>
</dbReference>
<comment type="caution">
    <text evidence="10">The sequence shown here is derived from an EMBL/GenBank/DDBJ whole genome shotgun (WGS) entry which is preliminary data.</text>
</comment>
<dbReference type="Gene3D" id="1.10.3720.10">
    <property type="entry name" value="MetI-like"/>
    <property type="match status" value="1"/>
</dbReference>
<keyword evidence="5 7" id="KW-1133">Transmembrane helix</keyword>
<feature type="transmembrane region" description="Helical" evidence="7">
    <location>
        <begin position="290"/>
        <end position="316"/>
    </location>
</feature>
<keyword evidence="3" id="KW-1003">Cell membrane</keyword>
<evidence type="ECO:0000259" key="8">
    <source>
        <dbReference type="PROSITE" id="PS50928"/>
    </source>
</evidence>
<protein>
    <submittedName>
        <fullName evidence="10">ABC transporter permease</fullName>
    </submittedName>
</protein>
<feature type="domain" description="ABC transmembrane type-1" evidence="8">
    <location>
        <begin position="95"/>
        <end position="313"/>
    </location>
</feature>
<dbReference type="InterPro" id="IPR000515">
    <property type="entry name" value="MetI-like"/>
</dbReference>
<dbReference type="EMBL" id="VBAI01000164">
    <property type="protein sequence ID" value="TMJ09253.1"/>
    <property type="molecule type" value="Genomic_DNA"/>
</dbReference>
<dbReference type="Proteomes" id="UP000318661">
    <property type="component" value="Unassembled WGS sequence"/>
</dbReference>
<dbReference type="CDD" id="cd06261">
    <property type="entry name" value="TM_PBP2"/>
    <property type="match status" value="1"/>
</dbReference>
<evidence type="ECO:0000313" key="9">
    <source>
        <dbReference type="EMBL" id="TMJ09162.1"/>
    </source>
</evidence>
<evidence type="ECO:0000256" key="5">
    <source>
        <dbReference type="ARBA" id="ARBA00022989"/>
    </source>
</evidence>
<dbReference type="PANTHER" id="PTHR43163">
    <property type="entry name" value="DIPEPTIDE TRANSPORT SYSTEM PERMEASE PROTEIN DPPB-RELATED"/>
    <property type="match status" value="1"/>
</dbReference>
<comment type="similarity">
    <text evidence="7">Belongs to the binding-protein-dependent transport system permease family.</text>
</comment>
<dbReference type="Pfam" id="PF19300">
    <property type="entry name" value="BPD_transp_1_N"/>
    <property type="match status" value="1"/>
</dbReference>